<dbReference type="EMBL" id="CP002547">
    <property type="protein sequence ID" value="ADY56116.1"/>
    <property type="molecule type" value="Genomic_DNA"/>
</dbReference>
<comment type="similarity">
    <text evidence="7">Belongs to the binding-protein-dependent transport system permease family.</text>
</comment>
<evidence type="ECO:0000256" key="1">
    <source>
        <dbReference type="ARBA" id="ARBA00004651"/>
    </source>
</evidence>
<dbReference type="PANTHER" id="PTHR43163:SF6">
    <property type="entry name" value="DIPEPTIDE TRANSPORT SYSTEM PERMEASE PROTEIN DPPB-RELATED"/>
    <property type="match status" value="1"/>
</dbReference>
<dbReference type="Proteomes" id="UP000007488">
    <property type="component" value="Chromosome"/>
</dbReference>
<keyword evidence="2 7" id="KW-0813">Transport</keyword>
<dbReference type="GO" id="GO:0005886">
    <property type="term" value="C:plasma membrane"/>
    <property type="evidence" value="ECO:0007669"/>
    <property type="project" value="UniProtKB-SubCell"/>
</dbReference>
<evidence type="ECO:0000256" key="4">
    <source>
        <dbReference type="ARBA" id="ARBA00022692"/>
    </source>
</evidence>
<proteinExistence type="inferred from homology"/>
<feature type="domain" description="ABC transmembrane type-1" evidence="8">
    <location>
        <begin position="99"/>
        <end position="300"/>
    </location>
</feature>
<dbReference type="Gene3D" id="1.10.3720.10">
    <property type="entry name" value="MetI-like"/>
    <property type="match status" value="1"/>
</dbReference>
<feature type="transmembrane region" description="Helical" evidence="7">
    <location>
        <begin position="173"/>
        <end position="196"/>
    </location>
</feature>
<reference evidence="10" key="2">
    <citation type="submission" date="2011-02" db="EMBL/GenBank/DDBJ databases">
        <title>The complete genome of Syntrophobotulus glycolicus DSM 8271.</title>
        <authorList>
            <person name="Lucas S."/>
            <person name="Copeland A."/>
            <person name="Lapidus A."/>
            <person name="Bruce D."/>
            <person name="Goodwin L."/>
            <person name="Pitluck S."/>
            <person name="Kyrpides N."/>
            <person name="Mavromatis K."/>
            <person name="Pagani I."/>
            <person name="Ivanova N."/>
            <person name="Mikhailova N."/>
            <person name="Chertkov O."/>
            <person name="Held B."/>
            <person name="Detter J.C."/>
            <person name="Tapia R."/>
            <person name="Han C."/>
            <person name="Land M."/>
            <person name="Hauser L."/>
            <person name="Markowitz V."/>
            <person name="Cheng J.-F."/>
            <person name="Hugenholtz P."/>
            <person name="Woyke T."/>
            <person name="Wu D."/>
            <person name="Spring S."/>
            <person name="Schroeder M."/>
            <person name="Brambilla E."/>
            <person name="Klenk H.-P."/>
            <person name="Eisen J.A."/>
        </authorList>
    </citation>
    <scope>NUCLEOTIDE SEQUENCE [LARGE SCALE GENOMIC DNA]</scope>
    <source>
        <strain evidence="10">DSM 8271 / FlGlyR</strain>
    </source>
</reference>
<evidence type="ECO:0000256" key="6">
    <source>
        <dbReference type="ARBA" id="ARBA00023136"/>
    </source>
</evidence>
<evidence type="ECO:0000256" key="7">
    <source>
        <dbReference type="RuleBase" id="RU363032"/>
    </source>
</evidence>
<evidence type="ECO:0000259" key="8">
    <source>
        <dbReference type="PROSITE" id="PS50928"/>
    </source>
</evidence>
<name>F0SZN0_SYNGF</name>
<dbReference type="eggNOG" id="COG0601">
    <property type="taxonomic scope" value="Bacteria"/>
</dbReference>
<dbReference type="RefSeq" id="WP_013624984.1">
    <property type="nucleotide sequence ID" value="NC_015172.1"/>
</dbReference>
<reference evidence="9 10" key="1">
    <citation type="journal article" date="2011" name="Stand. Genomic Sci.">
        <title>Complete genome sequence of Syntrophobotulus glycolicus type strain (FlGlyR).</title>
        <authorList>
            <person name="Han C."/>
            <person name="Mwirichia R."/>
            <person name="Chertkov O."/>
            <person name="Held B."/>
            <person name="Lapidus A."/>
            <person name="Nolan M."/>
            <person name="Lucas S."/>
            <person name="Hammon N."/>
            <person name="Deshpande S."/>
            <person name="Cheng J.F."/>
            <person name="Tapia R."/>
            <person name="Goodwin L."/>
            <person name="Pitluck S."/>
            <person name="Huntemann M."/>
            <person name="Liolios K."/>
            <person name="Ivanova N."/>
            <person name="Pagani I."/>
            <person name="Mavromatis K."/>
            <person name="Ovchinikova G."/>
            <person name="Pati A."/>
            <person name="Chen A."/>
            <person name="Palaniappan K."/>
            <person name="Land M."/>
            <person name="Hauser L."/>
            <person name="Brambilla E.M."/>
            <person name="Rohde M."/>
            <person name="Spring S."/>
            <person name="Sikorski J."/>
            <person name="Goker M."/>
            <person name="Woyke T."/>
            <person name="Bristow J."/>
            <person name="Eisen J.A."/>
            <person name="Markowitz V."/>
            <person name="Hugenholtz P."/>
            <person name="Kyrpides N.C."/>
            <person name="Klenk H.P."/>
            <person name="Detter J.C."/>
        </authorList>
    </citation>
    <scope>NUCLEOTIDE SEQUENCE [LARGE SCALE GENOMIC DNA]</scope>
    <source>
        <strain evidence="10">DSM 8271 / FlGlyR</strain>
    </source>
</reference>
<dbReference type="HOGENOM" id="CLU_036879_0_2_9"/>
<sequence>MTAIFIIKRACYLLLVLFCISFLSFLLANISPVDPAEAYARHISMTASEQSIEKYREEMGFHRSVPEQYLSWLGQVVRLDFGSSYITKKPVLQEMETALPTTLLIAGSAAVFILVLAVPLGILSSHDEGKIPDKIIGGLSFLSVSIPSYFVGLLFLMLFGMKLHLFPVIGHGNLVSIIFAAFVLALPMIGSLIRILRSLLLENREKEYIQYAKARGISKKNIMVRHLLRNAAPSCITMFGQNIGYLIAGTAIVETIFSTPGLGQYALTAAFNRDFPVINGYIVLMALFFVLCNLSAEIISTLLNPSLRRDCR</sequence>
<evidence type="ECO:0000256" key="3">
    <source>
        <dbReference type="ARBA" id="ARBA00022475"/>
    </source>
</evidence>
<feature type="transmembrane region" description="Helical" evidence="7">
    <location>
        <begin position="135"/>
        <end position="161"/>
    </location>
</feature>
<dbReference type="Pfam" id="PF19300">
    <property type="entry name" value="BPD_transp_1_N"/>
    <property type="match status" value="1"/>
</dbReference>
<protein>
    <submittedName>
        <fullName evidence="9">Binding-protein-dependent transport systems inner membrane component</fullName>
    </submittedName>
</protein>
<dbReference type="GO" id="GO:0071916">
    <property type="term" value="F:dipeptide transmembrane transporter activity"/>
    <property type="evidence" value="ECO:0007669"/>
    <property type="project" value="TreeGrafter"/>
</dbReference>
<evidence type="ECO:0000313" key="10">
    <source>
        <dbReference type="Proteomes" id="UP000007488"/>
    </source>
</evidence>
<feature type="transmembrane region" description="Helical" evidence="7">
    <location>
        <begin position="278"/>
        <end position="303"/>
    </location>
</feature>
<gene>
    <name evidence="9" type="ordered locus">Sgly_1819</name>
</gene>
<comment type="subcellular location">
    <subcellularLocation>
        <location evidence="1 7">Cell membrane</location>
        <topology evidence="1 7">Multi-pass membrane protein</topology>
    </subcellularLocation>
</comment>
<keyword evidence="6 7" id="KW-0472">Membrane</keyword>
<evidence type="ECO:0000256" key="5">
    <source>
        <dbReference type="ARBA" id="ARBA00022989"/>
    </source>
</evidence>
<dbReference type="KEGG" id="sgy:Sgly_1819"/>
<organism evidence="9 10">
    <name type="scientific">Syntrophobotulus glycolicus (strain DSM 8271 / FlGlyR)</name>
    <dbReference type="NCBI Taxonomy" id="645991"/>
    <lineage>
        <taxon>Bacteria</taxon>
        <taxon>Bacillati</taxon>
        <taxon>Bacillota</taxon>
        <taxon>Clostridia</taxon>
        <taxon>Eubacteriales</taxon>
        <taxon>Desulfitobacteriaceae</taxon>
        <taxon>Syntrophobotulus</taxon>
    </lineage>
</organism>
<dbReference type="STRING" id="645991.Sgly_1819"/>
<keyword evidence="4 7" id="KW-0812">Transmembrane</keyword>
<keyword evidence="10" id="KW-1185">Reference proteome</keyword>
<dbReference type="CDD" id="cd06261">
    <property type="entry name" value="TM_PBP2"/>
    <property type="match status" value="1"/>
</dbReference>
<dbReference type="PROSITE" id="PS50928">
    <property type="entry name" value="ABC_TM1"/>
    <property type="match status" value="1"/>
</dbReference>
<feature type="transmembrane region" description="Helical" evidence="7">
    <location>
        <begin position="243"/>
        <end position="266"/>
    </location>
</feature>
<dbReference type="AlphaFoldDB" id="F0SZN0"/>
<keyword evidence="3" id="KW-1003">Cell membrane</keyword>
<accession>F0SZN0</accession>
<dbReference type="PANTHER" id="PTHR43163">
    <property type="entry name" value="DIPEPTIDE TRANSPORT SYSTEM PERMEASE PROTEIN DPPB-RELATED"/>
    <property type="match status" value="1"/>
</dbReference>
<dbReference type="Pfam" id="PF00528">
    <property type="entry name" value="BPD_transp_1"/>
    <property type="match status" value="1"/>
</dbReference>
<dbReference type="InterPro" id="IPR035906">
    <property type="entry name" value="MetI-like_sf"/>
</dbReference>
<dbReference type="SUPFAM" id="SSF161098">
    <property type="entry name" value="MetI-like"/>
    <property type="match status" value="1"/>
</dbReference>
<dbReference type="InterPro" id="IPR000515">
    <property type="entry name" value="MetI-like"/>
</dbReference>
<evidence type="ECO:0000313" key="9">
    <source>
        <dbReference type="EMBL" id="ADY56116.1"/>
    </source>
</evidence>
<evidence type="ECO:0000256" key="2">
    <source>
        <dbReference type="ARBA" id="ARBA00022448"/>
    </source>
</evidence>
<feature type="transmembrane region" description="Helical" evidence="7">
    <location>
        <begin position="103"/>
        <end position="123"/>
    </location>
</feature>
<keyword evidence="5 7" id="KW-1133">Transmembrane helix</keyword>
<dbReference type="InterPro" id="IPR045621">
    <property type="entry name" value="BPD_transp_1_N"/>
</dbReference>